<evidence type="ECO:0000259" key="11">
    <source>
        <dbReference type="PROSITE" id="PS50109"/>
    </source>
</evidence>
<dbReference type="Pfam" id="PF13426">
    <property type="entry name" value="PAS_9"/>
    <property type="match status" value="1"/>
</dbReference>
<dbReference type="InterPro" id="IPR001789">
    <property type="entry name" value="Sig_transdc_resp-reg_receiver"/>
</dbReference>
<dbReference type="InterPro" id="IPR000014">
    <property type="entry name" value="PAS"/>
</dbReference>
<keyword evidence="6" id="KW-0418">Kinase</keyword>
<keyword evidence="10" id="KW-0175">Coiled coil</keyword>
<dbReference type="PROSITE" id="PS50112">
    <property type="entry name" value="PAS"/>
    <property type="match status" value="3"/>
</dbReference>
<reference evidence="15" key="1">
    <citation type="submission" date="2024-06" db="EMBL/GenBank/DDBJ databases">
        <title>A Novel Isolate, Dehalogenimonas sp. Strain 4OHTPN, Dechlorinates Aromatic 4 Hydroxy chlorothalonil by a Novel Reductive Dehalogenase.</title>
        <authorList>
            <person name="Liu G."/>
        </authorList>
    </citation>
    <scope>NUCLEOTIDE SEQUENCE</scope>
    <source>
        <strain evidence="15">4OHTPN</strain>
    </source>
</reference>
<evidence type="ECO:0000256" key="3">
    <source>
        <dbReference type="ARBA" id="ARBA00022553"/>
    </source>
</evidence>
<feature type="domain" description="PAS" evidence="13">
    <location>
        <begin position="140"/>
        <end position="195"/>
    </location>
</feature>
<dbReference type="InterPro" id="IPR005467">
    <property type="entry name" value="His_kinase_dom"/>
</dbReference>
<dbReference type="SUPFAM" id="SSF55785">
    <property type="entry name" value="PYP-like sensor domain (PAS domain)"/>
    <property type="match status" value="3"/>
</dbReference>
<dbReference type="InterPro" id="IPR003661">
    <property type="entry name" value="HisK_dim/P_dom"/>
</dbReference>
<feature type="coiled-coil region" evidence="10">
    <location>
        <begin position="123"/>
        <end position="150"/>
    </location>
</feature>
<keyword evidence="8" id="KW-0902">Two-component regulatory system</keyword>
<dbReference type="PRINTS" id="PR00344">
    <property type="entry name" value="BCTRLSENSOR"/>
</dbReference>
<feature type="domain" description="PAS" evidence="13">
    <location>
        <begin position="416"/>
        <end position="472"/>
    </location>
</feature>
<dbReference type="SUPFAM" id="SSF52172">
    <property type="entry name" value="CheY-like"/>
    <property type="match status" value="1"/>
</dbReference>
<evidence type="ECO:0000256" key="1">
    <source>
        <dbReference type="ARBA" id="ARBA00000085"/>
    </source>
</evidence>
<dbReference type="InterPro" id="IPR036890">
    <property type="entry name" value="HATPase_C_sf"/>
</dbReference>
<proteinExistence type="predicted"/>
<dbReference type="PROSITE" id="PS50109">
    <property type="entry name" value="HIS_KIN"/>
    <property type="match status" value="1"/>
</dbReference>
<dbReference type="SUPFAM" id="SSF55874">
    <property type="entry name" value="ATPase domain of HSP90 chaperone/DNA topoisomerase II/histidine kinase"/>
    <property type="match status" value="1"/>
</dbReference>
<dbReference type="PROSITE" id="PS50113">
    <property type="entry name" value="PAC"/>
    <property type="match status" value="1"/>
</dbReference>
<name>A0AAU8GC85_9CHLR</name>
<dbReference type="NCBIfam" id="TIGR00229">
    <property type="entry name" value="sensory_box"/>
    <property type="match status" value="3"/>
</dbReference>
<dbReference type="CDD" id="cd00130">
    <property type="entry name" value="PAS"/>
    <property type="match status" value="2"/>
</dbReference>
<keyword evidence="7" id="KW-0067">ATP-binding</keyword>
<evidence type="ECO:0000256" key="5">
    <source>
        <dbReference type="ARBA" id="ARBA00022741"/>
    </source>
</evidence>
<protein>
    <recommendedName>
        <fullName evidence="2">histidine kinase</fullName>
        <ecNumber evidence="2">2.7.13.3</ecNumber>
    </recommendedName>
</protein>
<dbReference type="Gene3D" id="3.30.450.40">
    <property type="match status" value="1"/>
</dbReference>
<dbReference type="Pfam" id="PF00072">
    <property type="entry name" value="Response_reg"/>
    <property type="match status" value="1"/>
</dbReference>
<dbReference type="Gene3D" id="3.30.565.10">
    <property type="entry name" value="Histidine kinase-like ATPase, C-terminal domain"/>
    <property type="match status" value="1"/>
</dbReference>
<dbReference type="RefSeq" id="WP_353714527.1">
    <property type="nucleotide sequence ID" value="NZ_CP159307.1"/>
</dbReference>
<dbReference type="GO" id="GO:0000155">
    <property type="term" value="F:phosphorelay sensor kinase activity"/>
    <property type="evidence" value="ECO:0007669"/>
    <property type="project" value="InterPro"/>
</dbReference>
<dbReference type="SMART" id="SM00387">
    <property type="entry name" value="HATPase_c"/>
    <property type="match status" value="1"/>
</dbReference>
<evidence type="ECO:0000256" key="2">
    <source>
        <dbReference type="ARBA" id="ARBA00012438"/>
    </source>
</evidence>
<keyword evidence="4" id="KW-0808">Transferase</keyword>
<dbReference type="EMBL" id="CP159307">
    <property type="protein sequence ID" value="XCH33286.1"/>
    <property type="molecule type" value="Genomic_DNA"/>
</dbReference>
<feature type="domain" description="Histidine kinase" evidence="11">
    <location>
        <begin position="676"/>
        <end position="887"/>
    </location>
</feature>
<dbReference type="SUPFAM" id="SSF55781">
    <property type="entry name" value="GAF domain-like"/>
    <property type="match status" value="1"/>
</dbReference>
<dbReference type="CDD" id="cd00156">
    <property type="entry name" value="REC"/>
    <property type="match status" value="1"/>
</dbReference>
<dbReference type="SMART" id="SM00086">
    <property type="entry name" value="PAC"/>
    <property type="match status" value="1"/>
</dbReference>
<feature type="modified residue" description="4-aspartylphosphate" evidence="9">
    <location>
        <position position="57"/>
    </location>
</feature>
<evidence type="ECO:0000256" key="9">
    <source>
        <dbReference type="PROSITE-ProRule" id="PRU00169"/>
    </source>
</evidence>
<evidence type="ECO:0000256" key="10">
    <source>
        <dbReference type="SAM" id="Coils"/>
    </source>
</evidence>
<dbReference type="CDD" id="cd00082">
    <property type="entry name" value="HisKA"/>
    <property type="match status" value="1"/>
</dbReference>
<gene>
    <name evidence="15" type="ORF">ABV300_09085</name>
</gene>
<dbReference type="AlphaFoldDB" id="A0AAU8GC85"/>
<evidence type="ECO:0000259" key="13">
    <source>
        <dbReference type="PROSITE" id="PS50112"/>
    </source>
</evidence>
<evidence type="ECO:0000256" key="6">
    <source>
        <dbReference type="ARBA" id="ARBA00022777"/>
    </source>
</evidence>
<accession>A0AAU8GC85</accession>
<evidence type="ECO:0000259" key="12">
    <source>
        <dbReference type="PROSITE" id="PS50110"/>
    </source>
</evidence>
<dbReference type="InterPro" id="IPR035965">
    <property type="entry name" value="PAS-like_dom_sf"/>
</dbReference>
<dbReference type="SMART" id="SM00388">
    <property type="entry name" value="HisKA"/>
    <property type="match status" value="1"/>
</dbReference>
<dbReference type="InterPro" id="IPR000700">
    <property type="entry name" value="PAS-assoc_C"/>
</dbReference>
<feature type="domain" description="PAC" evidence="14">
    <location>
        <begin position="613"/>
        <end position="663"/>
    </location>
</feature>
<dbReference type="PANTHER" id="PTHR43065">
    <property type="entry name" value="SENSOR HISTIDINE KINASE"/>
    <property type="match status" value="1"/>
</dbReference>
<dbReference type="InterPro" id="IPR004358">
    <property type="entry name" value="Sig_transdc_His_kin-like_C"/>
</dbReference>
<dbReference type="Pfam" id="PF13188">
    <property type="entry name" value="PAS_8"/>
    <property type="match status" value="1"/>
</dbReference>
<feature type="domain" description="PAS" evidence="13">
    <location>
        <begin position="541"/>
        <end position="611"/>
    </location>
</feature>
<dbReference type="GO" id="GO:0006355">
    <property type="term" value="P:regulation of DNA-templated transcription"/>
    <property type="evidence" value="ECO:0007669"/>
    <property type="project" value="InterPro"/>
</dbReference>
<dbReference type="Pfam" id="PF00512">
    <property type="entry name" value="HisKA"/>
    <property type="match status" value="1"/>
</dbReference>
<dbReference type="PROSITE" id="PS50110">
    <property type="entry name" value="RESPONSE_REGULATORY"/>
    <property type="match status" value="1"/>
</dbReference>
<dbReference type="Pfam" id="PF02518">
    <property type="entry name" value="HATPase_c"/>
    <property type="match status" value="1"/>
</dbReference>
<dbReference type="Gene3D" id="3.30.450.20">
    <property type="entry name" value="PAS domain"/>
    <property type="match status" value="3"/>
</dbReference>
<keyword evidence="3 9" id="KW-0597">Phosphoprotein</keyword>
<dbReference type="InterPro" id="IPR036097">
    <property type="entry name" value="HisK_dim/P_sf"/>
</dbReference>
<dbReference type="SUPFAM" id="SSF47384">
    <property type="entry name" value="Homodimeric domain of signal transducing histidine kinase"/>
    <property type="match status" value="1"/>
</dbReference>
<dbReference type="InterPro" id="IPR001610">
    <property type="entry name" value="PAC"/>
</dbReference>
<dbReference type="GO" id="GO:0005524">
    <property type="term" value="F:ATP binding"/>
    <property type="evidence" value="ECO:0007669"/>
    <property type="project" value="UniProtKB-KW"/>
</dbReference>
<keyword evidence="5" id="KW-0547">Nucleotide-binding</keyword>
<dbReference type="InterPro" id="IPR013767">
    <property type="entry name" value="PAS_fold"/>
</dbReference>
<dbReference type="InterPro" id="IPR003594">
    <property type="entry name" value="HATPase_dom"/>
</dbReference>
<feature type="domain" description="Response regulatory" evidence="12">
    <location>
        <begin position="6"/>
        <end position="122"/>
    </location>
</feature>
<dbReference type="InterPro" id="IPR029016">
    <property type="entry name" value="GAF-like_dom_sf"/>
</dbReference>
<dbReference type="EC" id="2.7.13.3" evidence="2"/>
<comment type="catalytic activity">
    <reaction evidence="1">
        <text>ATP + protein L-histidine = ADP + protein N-phospho-L-histidine.</text>
        <dbReference type="EC" id="2.7.13.3"/>
    </reaction>
</comment>
<dbReference type="Gene3D" id="3.40.50.2300">
    <property type="match status" value="1"/>
</dbReference>
<evidence type="ECO:0000256" key="7">
    <source>
        <dbReference type="ARBA" id="ARBA00022840"/>
    </source>
</evidence>
<evidence type="ECO:0000313" key="15">
    <source>
        <dbReference type="EMBL" id="XCH33286.1"/>
    </source>
</evidence>
<dbReference type="PANTHER" id="PTHR43065:SF10">
    <property type="entry name" value="PEROXIDE STRESS-ACTIVATED HISTIDINE KINASE MAK3"/>
    <property type="match status" value="1"/>
</dbReference>
<dbReference type="InterPro" id="IPR011006">
    <property type="entry name" value="CheY-like_superfamily"/>
</dbReference>
<evidence type="ECO:0000256" key="4">
    <source>
        <dbReference type="ARBA" id="ARBA00022679"/>
    </source>
</evidence>
<dbReference type="SMART" id="SM00091">
    <property type="entry name" value="PAS"/>
    <property type="match status" value="3"/>
</dbReference>
<evidence type="ECO:0000259" key="14">
    <source>
        <dbReference type="PROSITE" id="PS50113"/>
    </source>
</evidence>
<sequence length="902" mass="100114">MDKLIRLLIVEDNPDDAVLVTRALERRGMELEWRRVETAEAMYQALKQEQYDLIIADYRLPHFSAPEAIKLRDRLAPELPLIIVSGTIGEELAADAMVAGAQDYVMKNNLTRLQVAVERELREAGVRRKRREAEAALNRTREQYANLIENTHDLVQSIDGSGKLLFVNNAWLAVLGYSLDEVAGLNIADVVHPDSLAACHSIMALVKSGVHPRGFEIKLRTKQGEDVIAEGNTVGYFVDGVFASTLTIFHDITARKRHGERISHLNQVLGIIRDINQLIVGENDEKSLLQKACERMVFPGSDYGAAWISLVNPGGEMDLVANAGSTVEGCGCIERVLDITDLAHDRLVSHRCHLGRFSAALSLPLSIESQPVGIMNACFIKAPTLSAEEKDLMLELAGDLALGIEKIRKREELGRRNQFIETIIDSLPIGLAVNRMSDGSTVYINPMFEKVYGWPRREISGVAEFFQKVYPDPEYRRQIQERVMVDISSGDPARMRWENIMITTQTGEKRFISAANIPLPEQGLMISTAWDVTERSKAQQEIALKAQLLDSATDSIFLVEPGGRIVYANEEACKSRGYNREEILRLNITDIRTPDMAGLYKDQIEQVLRDGEASFEATHLRKDGTVFHVEARAKKITSGERTLILAIARDITERRRMENQLVVTDRLASVGELASGIAHEINNPLTGIIGFAELLKEKELPADVADDVDVIYREAMRCAEIIRNLLTFARQHHSERQLLNVNNVVEKVLELRAYEQRVNNISVTRRLDAGLPAVHADFFSLQQCFLNIVINAEYFMRKAHNGGNLTVATELAGDFIRITFTDDGLGIPPEIVDRLFDPFFTTKEVGKGTGLGLSICHGLIQSHGGTIRAENAPGGGASFIIDLPLEQPAHESGAGGNAGLIS</sequence>
<dbReference type="Pfam" id="PF00989">
    <property type="entry name" value="PAS"/>
    <property type="match status" value="1"/>
</dbReference>
<evidence type="ECO:0000256" key="8">
    <source>
        <dbReference type="ARBA" id="ARBA00023012"/>
    </source>
</evidence>
<dbReference type="SMART" id="SM00448">
    <property type="entry name" value="REC"/>
    <property type="match status" value="1"/>
</dbReference>
<organism evidence="15">
    <name type="scientific">Dehalogenimonas sp. 4OHTPN</name>
    <dbReference type="NCBI Taxonomy" id="3166643"/>
    <lineage>
        <taxon>Bacteria</taxon>
        <taxon>Bacillati</taxon>
        <taxon>Chloroflexota</taxon>
        <taxon>Dehalococcoidia</taxon>
        <taxon>Dehalococcoidales</taxon>
        <taxon>Dehalococcoidaceae</taxon>
        <taxon>Dehalogenimonas</taxon>
    </lineage>
</organism>
<dbReference type="Gene3D" id="1.10.287.130">
    <property type="match status" value="1"/>
</dbReference>